<sequence>MPSLTGHSSSPKLVWGGSLRKGQGPRAGSFSPALLLEVHRLCQGSAPERLDGATVLGCDMRAALVQLPDGRAGDTLLGRLRIWEPSGSSREQALGGYLRSSVAVVVVARAGDPAAGREARELLRRVRGAMRPGTALALAASQADLVSPRDSAGAAAVAGLRAAAGAAGADFALCSAVTGEGVEGLFAAALAACRERGALAACRGRPVLSCEAGQLSNSELLRALLLHRRISEGDAGGQDRAVPDSPAAPRGMSAALRCACWALSAAALAGPAAAGPSARLPLLAAGRAPAGNRSEARAPGPAAAPAEGAALAALLRDAEEEAEAMGGPRLQTGARLVSKQAAAAPEDEEAAEIAALEASLLDAKLPVYAQRPPRAAAAASRAPAREGEAVAALEATLLDAKLPVYLVHAAMPVLAV</sequence>
<gene>
    <name evidence="2" type="ORF">PCOR1329_LOCUS57957</name>
</gene>
<reference evidence="2" key="1">
    <citation type="submission" date="2023-10" db="EMBL/GenBank/DDBJ databases">
        <authorList>
            <person name="Chen Y."/>
            <person name="Shah S."/>
            <person name="Dougan E. K."/>
            <person name="Thang M."/>
            <person name="Chan C."/>
        </authorList>
    </citation>
    <scope>NUCLEOTIDE SEQUENCE [LARGE SCALE GENOMIC DNA]</scope>
</reference>
<feature type="compositionally biased region" description="Polar residues" evidence="1">
    <location>
        <begin position="1"/>
        <end position="11"/>
    </location>
</feature>
<dbReference type="SUPFAM" id="SSF52540">
    <property type="entry name" value="P-loop containing nucleoside triphosphate hydrolases"/>
    <property type="match status" value="1"/>
</dbReference>
<evidence type="ECO:0000313" key="3">
    <source>
        <dbReference type="Proteomes" id="UP001189429"/>
    </source>
</evidence>
<evidence type="ECO:0000313" key="2">
    <source>
        <dbReference type="EMBL" id="CAK0872510.1"/>
    </source>
</evidence>
<protein>
    <submittedName>
        <fullName evidence="2">Uncharacterized protein</fullName>
    </submittedName>
</protein>
<comment type="caution">
    <text evidence="2">The sequence shown here is derived from an EMBL/GenBank/DDBJ whole genome shotgun (WGS) entry which is preliminary data.</text>
</comment>
<name>A0ABN9VH24_9DINO</name>
<dbReference type="Gene3D" id="3.40.50.300">
    <property type="entry name" value="P-loop containing nucleotide triphosphate hydrolases"/>
    <property type="match status" value="1"/>
</dbReference>
<feature type="region of interest" description="Disordered" evidence="1">
    <location>
        <begin position="1"/>
        <end position="22"/>
    </location>
</feature>
<dbReference type="InterPro" id="IPR027417">
    <property type="entry name" value="P-loop_NTPase"/>
</dbReference>
<accession>A0ABN9VH24</accession>
<dbReference type="Proteomes" id="UP001189429">
    <property type="component" value="Unassembled WGS sequence"/>
</dbReference>
<organism evidence="2 3">
    <name type="scientific">Prorocentrum cordatum</name>
    <dbReference type="NCBI Taxonomy" id="2364126"/>
    <lineage>
        <taxon>Eukaryota</taxon>
        <taxon>Sar</taxon>
        <taxon>Alveolata</taxon>
        <taxon>Dinophyceae</taxon>
        <taxon>Prorocentrales</taxon>
        <taxon>Prorocentraceae</taxon>
        <taxon>Prorocentrum</taxon>
    </lineage>
</organism>
<evidence type="ECO:0000256" key="1">
    <source>
        <dbReference type="SAM" id="MobiDB-lite"/>
    </source>
</evidence>
<proteinExistence type="predicted"/>
<dbReference type="EMBL" id="CAUYUJ010017171">
    <property type="protein sequence ID" value="CAK0872510.1"/>
    <property type="molecule type" value="Genomic_DNA"/>
</dbReference>
<keyword evidence="3" id="KW-1185">Reference proteome</keyword>